<sequence length="109" mass="12373">MNPDKKDSNSLYKARIPTTLFWFLFLLYAICLLMTIGLIILAINYIVGLIFNTNILGLMLASRCGYQTGGDICVSYKFVFKILNSSYWPVIIIPIMGTLIGSWILKKKK</sequence>
<gene>
    <name evidence="2" type="ORF">A2917_00190</name>
</gene>
<feature type="transmembrane region" description="Helical" evidence="1">
    <location>
        <begin position="20"/>
        <end position="51"/>
    </location>
</feature>
<name>A0A1F6XP13_9BACT</name>
<dbReference type="EMBL" id="MFVE01000002">
    <property type="protein sequence ID" value="OGI95728.1"/>
    <property type="molecule type" value="Genomic_DNA"/>
</dbReference>
<dbReference type="AlphaFoldDB" id="A0A1F6XP13"/>
<keyword evidence="1" id="KW-1133">Transmembrane helix</keyword>
<accession>A0A1F6XP13</accession>
<protein>
    <submittedName>
        <fullName evidence="2">Uncharacterized protein</fullName>
    </submittedName>
</protein>
<comment type="caution">
    <text evidence="2">The sequence shown here is derived from an EMBL/GenBank/DDBJ whole genome shotgun (WGS) entry which is preliminary data.</text>
</comment>
<organism evidence="2 3">
    <name type="scientific">Candidatus Nomurabacteria bacterium RIFCSPLOWO2_01_FULL_42_17</name>
    <dbReference type="NCBI Taxonomy" id="1801780"/>
    <lineage>
        <taxon>Bacteria</taxon>
        <taxon>Candidatus Nomuraibacteriota</taxon>
    </lineage>
</organism>
<dbReference type="STRING" id="1801780.A2917_00190"/>
<feature type="transmembrane region" description="Helical" evidence="1">
    <location>
        <begin position="86"/>
        <end position="105"/>
    </location>
</feature>
<keyword evidence="1" id="KW-0812">Transmembrane</keyword>
<proteinExistence type="predicted"/>
<evidence type="ECO:0000313" key="2">
    <source>
        <dbReference type="EMBL" id="OGI95728.1"/>
    </source>
</evidence>
<reference evidence="2 3" key="1">
    <citation type="journal article" date="2016" name="Nat. Commun.">
        <title>Thousands of microbial genomes shed light on interconnected biogeochemical processes in an aquifer system.</title>
        <authorList>
            <person name="Anantharaman K."/>
            <person name="Brown C.T."/>
            <person name="Hug L.A."/>
            <person name="Sharon I."/>
            <person name="Castelle C.J."/>
            <person name="Probst A.J."/>
            <person name="Thomas B.C."/>
            <person name="Singh A."/>
            <person name="Wilkins M.J."/>
            <person name="Karaoz U."/>
            <person name="Brodie E.L."/>
            <person name="Williams K.H."/>
            <person name="Hubbard S.S."/>
            <person name="Banfield J.F."/>
        </authorList>
    </citation>
    <scope>NUCLEOTIDE SEQUENCE [LARGE SCALE GENOMIC DNA]</scope>
</reference>
<keyword evidence="1" id="KW-0472">Membrane</keyword>
<evidence type="ECO:0000313" key="3">
    <source>
        <dbReference type="Proteomes" id="UP000178104"/>
    </source>
</evidence>
<dbReference type="Proteomes" id="UP000178104">
    <property type="component" value="Unassembled WGS sequence"/>
</dbReference>
<evidence type="ECO:0000256" key="1">
    <source>
        <dbReference type="SAM" id="Phobius"/>
    </source>
</evidence>